<dbReference type="RefSeq" id="WP_100609489.1">
    <property type="nucleotide sequence ID" value="NZ_CP024962.1"/>
</dbReference>
<organism evidence="1 2">
    <name type="scientific">Entomoplasma freundtii</name>
    <dbReference type="NCBI Taxonomy" id="74700"/>
    <lineage>
        <taxon>Bacteria</taxon>
        <taxon>Bacillati</taxon>
        <taxon>Mycoplasmatota</taxon>
        <taxon>Mollicutes</taxon>
        <taxon>Entomoplasmatales</taxon>
        <taxon>Entomoplasmataceae</taxon>
        <taxon>Entomoplasma</taxon>
    </lineage>
</organism>
<dbReference type="KEGG" id="efr:EFREU_v1c04590"/>
<reference evidence="1 2" key="1">
    <citation type="submission" date="2017-11" db="EMBL/GenBank/DDBJ databases">
        <title>Genome sequence of Entomoplasma freundtii BARC 318 (ATCC 51999).</title>
        <authorList>
            <person name="Lo W.-S."/>
            <person name="Gasparich G.E."/>
            <person name="Kuo C.-H."/>
        </authorList>
    </citation>
    <scope>NUCLEOTIDE SEQUENCE [LARGE SCALE GENOMIC DNA]</scope>
    <source>
        <strain evidence="1 2">BARC 318</strain>
    </source>
</reference>
<protein>
    <submittedName>
        <fullName evidence="1">Uncharacterized protein</fullName>
    </submittedName>
</protein>
<keyword evidence="2" id="KW-1185">Reference proteome</keyword>
<gene>
    <name evidence="1" type="ORF">EFREU_v1c04590</name>
</gene>
<accession>A0A2K8NRK7</accession>
<evidence type="ECO:0000313" key="2">
    <source>
        <dbReference type="Proteomes" id="UP000232222"/>
    </source>
</evidence>
<dbReference type="EMBL" id="CP024962">
    <property type="protein sequence ID" value="ATZ16485.1"/>
    <property type="molecule type" value="Genomic_DNA"/>
</dbReference>
<sequence length="160" mass="17694">MNNANSSKLKYGHFSNKIVAKENLKEPESWISLASLFNNARDINNRWKKDGWSWALPISSSFSVSGLIYCTNATGIAQINLVTNKFIMRDLLTVAATGVEMTGALLLIHSINGNQIESKMYYVDIYLEKHYIAIATIPVSSGCGLIGYAGVATLSYMYQE</sequence>
<dbReference type="AlphaFoldDB" id="A0A2K8NRK7"/>
<dbReference type="Proteomes" id="UP000232222">
    <property type="component" value="Chromosome"/>
</dbReference>
<proteinExistence type="predicted"/>
<name>A0A2K8NRK7_9MOLU</name>
<evidence type="ECO:0000313" key="1">
    <source>
        <dbReference type="EMBL" id="ATZ16485.1"/>
    </source>
</evidence>